<evidence type="ECO:0000259" key="2">
    <source>
        <dbReference type="PROSITE" id="PS50404"/>
    </source>
</evidence>
<dbReference type="SUPFAM" id="SSF47616">
    <property type="entry name" value="GST C-terminal domain-like"/>
    <property type="match status" value="1"/>
</dbReference>
<feature type="domain" description="GST N-terminal" evidence="2">
    <location>
        <begin position="1"/>
        <end position="84"/>
    </location>
</feature>
<keyword evidence="4" id="KW-0560">Oxidoreductase</keyword>
<dbReference type="InterPro" id="IPR004045">
    <property type="entry name" value="Glutathione_S-Trfase_N"/>
</dbReference>
<dbReference type="AlphaFoldDB" id="A0A7W6E918"/>
<feature type="domain" description="GST C-terminal" evidence="3">
    <location>
        <begin position="87"/>
        <end position="207"/>
    </location>
</feature>
<dbReference type="CDD" id="cd03048">
    <property type="entry name" value="GST_N_Ure2p_like"/>
    <property type="match status" value="1"/>
</dbReference>
<accession>A0A7W6E918</accession>
<organism evidence="4 5">
    <name type="scientific">Aureimonas pseudogalii</name>
    <dbReference type="NCBI Taxonomy" id="1744844"/>
    <lineage>
        <taxon>Bacteria</taxon>
        <taxon>Pseudomonadati</taxon>
        <taxon>Pseudomonadota</taxon>
        <taxon>Alphaproteobacteria</taxon>
        <taxon>Hyphomicrobiales</taxon>
        <taxon>Aurantimonadaceae</taxon>
        <taxon>Aureimonas</taxon>
    </lineage>
</organism>
<dbReference type="InterPro" id="IPR010987">
    <property type="entry name" value="Glutathione-S-Trfase_C-like"/>
</dbReference>
<dbReference type="Pfam" id="PF02798">
    <property type="entry name" value="GST_N"/>
    <property type="match status" value="1"/>
</dbReference>
<dbReference type="Proteomes" id="UP000542776">
    <property type="component" value="Unassembled WGS sequence"/>
</dbReference>
<dbReference type="InterPro" id="IPR036249">
    <property type="entry name" value="Thioredoxin-like_sf"/>
</dbReference>
<dbReference type="SFLD" id="SFLDG00358">
    <property type="entry name" value="Main_(cytGST)"/>
    <property type="match status" value="1"/>
</dbReference>
<gene>
    <name evidence="4" type="ORF">GGR04_000774</name>
</gene>
<dbReference type="Gene3D" id="1.20.1050.10">
    <property type="match status" value="1"/>
</dbReference>
<dbReference type="Pfam" id="PF00043">
    <property type="entry name" value="GST_C"/>
    <property type="match status" value="1"/>
</dbReference>
<dbReference type="SFLD" id="SFLDS00019">
    <property type="entry name" value="Glutathione_Transferase_(cytos"/>
    <property type="match status" value="1"/>
</dbReference>
<name>A0A7W6E918_9HYPH</name>
<comment type="caution">
    <text evidence="4">The sequence shown here is derived from an EMBL/GenBank/DDBJ whole genome shotgun (WGS) entry which is preliminary data.</text>
</comment>
<dbReference type="GO" id="GO:0016491">
    <property type="term" value="F:oxidoreductase activity"/>
    <property type="evidence" value="ECO:0007669"/>
    <property type="project" value="UniProtKB-KW"/>
</dbReference>
<evidence type="ECO:0000259" key="3">
    <source>
        <dbReference type="PROSITE" id="PS50405"/>
    </source>
</evidence>
<dbReference type="EC" id="1.8.4.-" evidence="4"/>
<dbReference type="InterPro" id="IPR004046">
    <property type="entry name" value="GST_C"/>
</dbReference>
<evidence type="ECO:0000313" key="5">
    <source>
        <dbReference type="Proteomes" id="UP000542776"/>
    </source>
</evidence>
<dbReference type="RefSeq" id="WP_183198018.1">
    <property type="nucleotide sequence ID" value="NZ_JACIEK010000001.1"/>
</dbReference>
<reference evidence="4 5" key="1">
    <citation type="submission" date="2020-08" db="EMBL/GenBank/DDBJ databases">
        <title>Genomic Encyclopedia of Type Strains, Phase IV (KMG-IV): sequencing the most valuable type-strain genomes for metagenomic binning, comparative biology and taxonomic classification.</title>
        <authorList>
            <person name="Goeker M."/>
        </authorList>
    </citation>
    <scope>NUCLEOTIDE SEQUENCE [LARGE SCALE GENOMIC DNA]</scope>
    <source>
        <strain evidence="4 5">DSM 102238</strain>
    </source>
</reference>
<dbReference type="PANTHER" id="PTHR44051">
    <property type="entry name" value="GLUTATHIONE S-TRANSFERASE-RELATED"/>
    <property type="match status" value="1"/>
</dbReference>
<dbReference type="InterPro" id="IPR040079">
    <property type="entry name" value="Glutathione_S-Trfase"/>
</dbReference>
<evidence type="ECO:0000256" key="1">
    <source>
        <dbReference type="RuleBase" id="RU003494"/>
    </source>
</evidence>
<dbReference type="InterPro" id="IPR036282">
    <property type="entry name" value="Glutathione-S-Trfase_C_sf"/>
</dbReference>
<sequence length="210" mass="23274">MIELTTWTTPNGEKPIIMLEECGLDYDLRLLDISTGKQKESDFLAINPNGRIPAILDREGDEETRVFESGAILVHLAEKTGRFLASAGPARAEALGWTFFQAGGTGPMIGQIHYFKNASERSDFAIRRFEREAERLLGVLDTRLKDAEYLAGEYSIADVMNWSWAVSGLKDLDARDRFPALADWVDRVGDRAAVRRALAKLTAAKEALAA</sequence>
<dbReference type="EMBL" id="JACIEK010000001">
    <property type="protein sequence ID" value="MBB3996953.1"/>
    <property type="molecule type" value="Genomic_DNA"/>
</dbReference>
<dbReference type="Gene3D" id="3.40.30.10">
    <property type="entry name" value="Glutaredoxin"/>
    <property type="match status" value="1"/>
</dbReference>
<proteinExistence type="inferred from homology"/>
<dbReference type="SUPFAM" id="SSF52833">
    <property type="entry name" value="Thioredoxin-like"/>
    <property type="match status" value="1"/>
</dbReference>
<dbReference type="PROSITE" id="PS50404">
    <property type="entry name" value="GST_NTER"/>
    <property type="match status" value="1"/>
</dbReference>
<protein>
    <submittedName>
        <fullName evidence="4">GST-like protein</fullName>
        <ecNumber evidence="4">1.8.4.-</ecNumber>
    </submittedName>
</protein>
<dbReference type="PANTHER" id="PTHR44051:SF22">
    <property type="entry name" value="DISULFIDE-BOND OXIDOREDUCTASE YGHU"/>
    <property type="match status" value="1"/>
</dbReference>
<evidence type="ECO:0000313" key="4">
    <source>
        <dbReference type="EMBL" id="MBB3996953.1"/>
    </source>
</evidence>
<dbReference type="SFLD" id="SFLDG01151">
    <property type="entry name" value="Main.2:_Nu-like"/>
    <property type="match status" value="1"/>
</dbReference>
<dbReference type="PROSITE" id="PS50405">
    <property type="entry name" value="GST_CTER"/>
    <property type="match status" value="1"/>
</dbReference>
<keyword evidence="5" id="KW-1185">Reference proteome</keyword>
<comment type="similarity">
    <text evidence="1">Belongs to the GST superfamily.</text>
</comment>